<dbReference type="GO" id="GO:0000978">
    <property type="term" value="F:RNA polymerase II cis-regulatory region sequence-specific DNA binding"/>
    <property type="evidence" value="ECO:0007669"/>
    <property type="project" value="TreeGrafter"/>
</dbReference>
<dbReference type="Ensembl" id="ENSELUT00000060906.2">
    <property type="protein sequence ID" value="ENSELUP00000051194.2"/>
    <property type="gene ID" value="ENSELUG00000029411.2"/>
</dbReference>
<dbReference type="InterPro" id="IPR001356">
    <property type="entry name" value="HD"/>
</dbReference>
<dbReference type="Gene3D" id="1.10.10.60">
    <property type="entry name" value="Homeodomain-like"/>
    <property type="match status" value="1"/>
</dbReference>
<dbReference type="PROSITE" id="PS00027">
    <property type="entry name" value="HOMEOBOX_1"/>
    <property type="match status" value="1"/>
</dbReference>
<accession>A0A6Q2XB13</accession>
<dbReference type="GeneTree" id="ENSGT00940000168241"/>
<reference evidence="8" key="4">
    <citation type="submission" date="2025-09" db="UniProtKB">
        <authorList>
            <consortium name="Ensembl"/>
        </authorList>
    </citation>
    <scope>IDENTIFICATION</scope>
</reference>
<protein>
    <recommendedName>
        <fullName evidence="7">Homeobox domain-containing protein</fullName>
    </recommendedName>
</protein>
<dbReference type="InterPro" id="IPR017970">
    <property type="entry name" value="Homeobox_CS"/>
</dbReference>
<proteinExistence type="predicted"/>
<keyword evidence="1 4" id="KW-0238">DNA-binding</keyword>
<dbReference type="Pfam" id="PF00046">
    <property type="entry name" value="Homeodomain"/>
    <property type="match status" value="1"/>
</dbReference>
<evidence type="ECO:0000256" key="3">
    <source>
        <dbReference type="ARBA" id="ARBA00023242"/>
    </source>
</evidence>
<keyword evidence="9" id="KW-1185">Reference proteome</keyword>
<reference evidence="8" key="2">
    <citation type="submission" date="2020-02" db="EMBL/GenBank/DDBJ databases">
        <title>Esox lucius (northern pike) genome, fEsoLuc1, primary haplotype.</title>
        <authorList>
            <person name="Myers G."/>
            <person name="Karagic N."/>
            <person name="Meyer A."/>
            <person name="Pippel M."/>
            <person name="Reichard M."/>
            <person name="Winkler S."/>
            <person name="Tracey A."/>
            <person name="Sims Y."/>
            <person name="Howe K."/>
            <person name="Rhie A."/>
            <person name="Formenti G."/>
            <person name="Durbin R."/>
            <person name="Fedrigo O."/>
            <person name="Jarvis E.D."/>
        </authorList>
    </citation>
    <scope>NUCLEOTIDE SEQUENCE [LARGE SCALE GENOMIC DNA]</scope>
</reference>
<dbReference type="GO" id="GO:0000981">
    <property type="term" value="F:DNA-binding transcription factor activity, RNA polymerase II-specific"/>
    <property type="evidence" value="ECO:0007669"/>
    <property type="project" value="InterPro"/>
</dbReference>
<organism evidence="8 9">
    <name type="scientific">Esox lucius</name>
    <name type="common">Northern pike</name>
    <dbReference type="NCBI Taxonomy" id="8010"/>
    <lineage>
        <taxon>Eukaryota</taxon>
        <taxon>Metazoa</taxon>
        <taxon>Chordata</taxon>
        <taxon>Craniata</taxon>
        <taxon>Vertebrata</taxon>
        <taxon>Euteleostomi</taxon>
        <taxon>Actinopterygii</taxon>
        <taxon>Neopterygii</taxon>
        <taxon>Teleostei</taxon>
        <taxon>Protacanthopterygii</taxon>
        <taxon>Esociformes</taxon>
        <taxon>Esocidae</taxon>
        <taxon>Esox</taxon>
    </lineage>
</organism>
<keyword evidence="3 4" id="KW-0539">Nucleus</keyword>
<dbReference type="CDD" id="cd00086">
    <property type="entry name" value="homeodomain"/>
    <property type="match status" value="1"/>
</dbReference>
<dbReference type="InParanoid" id="A0A6Q2XB13"/>
<evidence type="ECO:0000256" key="1">
    <source>
        <dbReference type="ARBA" id="ARBA00023125"/>
    </source>
</evidence>
<feature type="compositionally biased region" description="Polar residues" evidence="6">
    <location>
        <begin position="1"/>
        <end position="15"/>
    </location>
</feature>
<reference evidence="9" key="1">
    <citation type="journal article" date="2014" name="PLoS ONE">
        <title>The genome and linkage map of the northern pike (Esox lucius): conserved synteny revealed between the salmonid sister group and the Neoteleostei.</title>
        <authorList>
            <person name="Rondeau E.B."/>
            <person name="Minkley D.R."/>
            <person name="Leong J.S."/>
            <person name="Messmer A.M."/>
            <person name="Jantzen J.R."/>
            <person name="von Schalburg K.R."/>
            <person name="Lemon C."/>
            <person name="Bird N.H."/>
            <person name="Koop B.F."/>
        </authorList>
    </citation>
    <scope>NUCLEOTIDE SEQUENCE</scope>
</reference>
<dbReference type="PANTHER" id="PTHR45664">
    <property type="entry name" value="PROTEIN ZERKNUELLT 1-RELATED"/>
    <property type="match status" value="1"/>
</dbReference>
<sequence length="238" mass="26662">MRETRNAQNQRTSAFNELVCGPNDAGGLPSRGRNGGREGDRDGGRDGGRRERTAFTNTQLVELEKEFHFSPYLCRPRRLEMAADLELTDRQIKIWFQNRRMKYKKYHKDAAETETPPSTCSTTTLSPGSSVRVSCPGFRSACLVRATESPNLLVTDYDYGLVPSGSHCKADVGEVFPVIPKDFRYDSARPLSGRCEQHMGLWNPSPEQSDAHLSSFSDISAHFEFHGCTPETPTLTRL</sequence>
<evidence type="ECO:0000256" key="2">
    <source>
        <dbReference type="ARBA" id="ARBA00023155"/>
    </source>
</evidence>
<dbReference type="PANTHER" id="PTHR45664:SF18">
    <property type="entry name" value="HOMEOBOX PROTEIN HOX3"/>
    <property type="match status" value="1"/>
</dbReference>
<dbReference type="PROSITE" id="PS50071">
    <property type="entry name" value="HOMEOBOX_2"/>
    <property type="match status" value="1"/>
</dbReference>
<dbReference type="SMART" id="SM00389">
    <property type="entry name" value="HOX"/>
    <property type="match status" value="1"/>
</dbReference>
<feature type="compositionally biased region" description="Basic and acidic residues" evidence="6">
    <location>
        <begin position="35"/>
        <end position="53"/>
    </location>
</feature>
<evidence type="ECO:0000313" key="9">
    <source>
        <dbReference type="Proteomes" id="UP000265140"/>
    </source>
</evidence>
<feature type="domain" description="Homeobox" evidence="7">
    <location>
        <begin position="46"/>
        <end position="106"/>
    </location>
</feature>
<evidence type="ECO:0000259" key="7">
    <source>
        <dbReference type="PROSITE" id="PS50071"/>
    </source>
</evidence>
<dbReference type="PRINTS" id="PR00024">
    <property type="entry name" value="HOMEOBOX"/>
</dbReference>
<reference evidence="8" key="3">
    <citation type="submission" date="2025-08" db="UniProtKB">
        <authorList>
            <consortium name="Ensembl"/>
        </authorList>
    </citation>
    <scope>IDENTIFICATION</scope>
</reference>
<evidence type="ECO:0000256" key="4">
    <source>
        <dbReference type="PROSITE-ProRule" id="PRU00108"/>
    </source>
</evidence>
<dbReference type="Bgee" id="ENSELUG00000029411">
    <property type="expression patterns" value="Expressed in embryo and 9 other cell types or tissues"/>
</dbReference>
<evidence type="ECO:0000256" key="6">
    <source>
        <dbReference type="SAM" id="MobiDB-lite"/>
    </source>
</evidence>
<dbReference type="InterPro" id="IPR009057">
    <property type="entry name" value="Homeodomain-like_sf"/>
</dbReference>
<feature type="DNA-binding region" description="Homeobox" evidence="4">
    <location>
        <begin position="48"/>
        <end position="107"/>
    </location>
</feature>
<feature type="region of interest" description="Disordered" evidence="6">
    <location>
        <begin position="1"/>
        <end position="55"/>
    </location>
</feature>
<keyword evidence="2 4" id="KW-0371">Homeobox</keyword>
<evidence type="ECO:0000256" key="5">
    <source>
        <dbReference type="RuleBase" id="RU000682"/>
    </source>
</evidence>
<evidence type="ECO:0000313" key="8">
    <source>
        <dbReference type="Ensembl" id="ENSELUP00000051194.2"/>
    </source>
</evidence>
<dbReference type="InterPro" id="IPR020479">
    <property type="entry name" value="HD_metazoa"/>
</dbReference>
<comment type="subcellular location">
    <subcellularLocation>
        <location evidence="4 5">Nucleus</location>
    </subcellularLocation>
</comment>
<name>A0A6Q2XB13_ESOLU</name>
<dbReference type="AlphaFoldDB" id="A0A6Q2XB13"/>
<dbReference type="SUPFAM" id="SSF46689">
    <property type="entry name" value="Homeodomain-like"/>
    <property type="match status" value="1"/>
</dbReference>
<dbReference type="GO" id="GO:0005634">
    <property type="term" value="C:nucleus"/>
    <property type="evidence" value="ECO:0007669"/>
    <property type="project" value="UniProtKB-SubCell"/>
</dbReference>
<dbReference type="Proteomes" id="UP000265140">
    <property type="component" value="Chromosome 12"/>
</dbReference>